<feature type="domain" description="SH3" evidence="4">
    <location>
        <begin position="91"/>
        <end position="150"/>
    </location>
</feature>
<dbReference type="InterPro" id="IPR036028">
    <property type="entry name" value="SH3-like_dom_sf"/>
</dbReference>
<dbReference type="PRINTS" id="PR00499">
    <property type="entry name" value="P67PHOX"/>
</dbReference>
<evidence type="ECO:0000256" key="1">
    <source>
        <dbReference type="ARBA" id="ARBA00022443"/>
    </source>
</evidence>
<dbReference type="PANTHER" id="PTHR14167:SF62">
    <property type="entry name" value="E3 UBIQUITIN-PROTEIN LIGASE SH3RF3"/>
    <property type="match status" value="1"/>
</dbReference>
<evidence type="ECO:0000313" key="6">
    <source>
        <dbReference type="RefSeq" id="XP_030896535.1"/>
    </source>
</evidence>
<dbReference type="PRINTS" id="PR00452">
    <property type="entry name" value="SH3DOMAIN"/>
</dbReference>
<dbReference type="GO" id="GO:0061630">
    <property type="term" value="F:ubiquitin protein ligase activity"/>
    <property type="evidence" value="ECO:0007669"/>
    <property type="project" value="TreeGrafter"/>
</dbReference>
<dbReference type="RefSeq" id="XP_030896535.1">
    <property type="nucleotide sequence ID" value="XM_031040675.1"/>
</dbReference>
<keyword evidence="1 2" id="KW-0728">SH3 domain</keyword>
<dbReference type="GO" id="GO:0016567">
    <property type="term" value="P:protein ubiquitination"/>
    <property type="evidence" value="ECO:0007669"/>
    <property type="project" value="TreeGrafter"/>
</dbReference>
<evidence type="ECO:0000256" key="3">
    <source>
        <dbReference type="SAM" id="MobiDB-lite"/>
    </source>
</evidence>
<dbReference type="PANTHER" id="PTHR14167">
    <property type="entry name" value="SH3 DOMAIN-CONTAINING"/>
    <property type="match status" value="1"/>
</dbReference>
<feature type="region of interest" description="Disordered" evidence="3">
    <location>
        <begin position="1"/>
        <end position="61"/>
    </location>
</feature>
<dbReference type="Pfam" id="PF14604">
    <property type="entry name" value="SH3_9"/>
    <property type="match status" value="1"/>
</dbReference>
<dbReference type="KEGG" id="lww:115944702"/>
<dbReference type="PROSITE" id="PS50002">
    <property type="entry name" value="SH3"/>
    <property type="match status" value="1"/>
</dbReference>
<organism evidence="5 6">
    <name type="scientific">Leptonychotes weddellii</name>
    <name type="common">Weddell seal</name>
    <name type="synonym">Otaria weddellii</name>
    <dbReference type="NCBI Taxonomy" id="9713"/>
    <lineage>
        <taxon>Eukaryota</taxon>
        <taxon>Metazoa</taxon>
        <taxon>Chordata</taxon>
        <taxon>Craniata</taxon>
        <taxon>Vertebrata</taxon>
        <taxon>Euteleostomi</taxon>
        <taxon>Mammalia</taxon>
        <taxon>Eutheria</taxon>
        <taxon>Laurasiatheria</taxon>
        <taxon>Carnivora</taxon>
        <taxon>Caniformia</taxon>
        <taxon>Pinnipedia</taxon>
        <taxon>Phocidae</taxon>
        <taxon>Monachinae</taxon>
        <taxon>Lobodontini</taxon>
        <taxon>Leptonychotes</taxon>
    </lineage>
</organism>
<dbReference type="GO" id="GO:0046330">
    <property type="term" value="P:positive regulation of JNK cascade"/>
    <property type="evidence" value="ECO:0007669"/>
    <property type="project" value="TreeGrafter"/>
</dbReference>
<name>A0A7F8RTC4_LEPWE</name>
<evidence type="ECO:0000259" key="4">
    <source>
        <dbReference type="PROSITE" id="PS50002"/>
    </source>
</evidence>
<feature type="non-terminal residue" evidence="6">
    <location>
        <position position="180"/>
    </location>
</feature>
<dbReference type="GeneID" id="115944702"/>
<evidence type="ECO:0000256" key="2">
    <source>
        <dbReference type="PROSITE-ProRule" id="PRU00192"/>
    </source>
</evidence>
<dbReference type="AlphaFoldDB" id="A0A7F8RTC4"/>
<dbReference type="SMART" id="SM00326">
    <property type="entry name" value="SH3"/>
    <property type="match status" value="1"/>
</dbReference>
<proteinExistence type="predicted"/>
<protein>
    <submittedName>
        <fullName evidence="6">E3 ubiquitin-protein ligase SH3RF3-like</fullName>
    </submittedName>
</protein>
<dbReference type="Proteomes" id="UP000245341">
    <property type="component" value="Unplaced"/>
</dbReference>
<dbReference type="SUPFAM" id="SSF50044">
    <property type="entry name" value="SH3-domain"/>
    <property type="match status" value="1"/>
</dbReference>
<dbReference type="InterPro" id="IPR050384">
    <property type="entry name" value="Endophilin_SH3RF"/>
</dbReference>
<reference evidence="6" key="1">
    <citation type="submission" date="2025-08" db="UniProtKB">
        <authorList>
            <consortium name="RefSeq"/>
        </authorList>
    </citation>
    <scope>IDENTIFICATION</scope>
    <source>
        <tissue evidence="6">Liver</tissue>
    </source>
</reference>
<dbReference type="OrthoDB" id="19092at2759"/>
<dbReference type="InterPro" id="IPR001452">
    <property type="entry name" value="SH3_domain"/>
</dbReference>
<dbReference type="Gene3D" id="2.30.30.40">
    <property type="entry name" value="SH3 Domains"/>
    <property type="match status" value="1"/>
</dbReference>
<accession>A0A7F8RTC4</accession>
<keyword evidence="5" id="KW-1185">Reference proteome</keyword>
<gene>
    <name evidence="6" type="primary">LOC115944702</name>
</gene>
<sequence>MPAACGGPRSGPGTEAGSAPGSPVFLPAAAGSATASLRELATSRSAPVAKEGRSSPGGGRNIWPSLLGLGLSGSPRPLVGPQAGLHSQTLSQLPYGKALYSYEGKEPGDLKFSKGDIIILRRRVDEHWYHGELHGAHGFLPASYIQCVRPLPQTPPQGKALYDFEMKDRDQDKDCLTFTK</sequence>
<evidence type="ECO:0000313" key="5">
    <source>
        <dbReference type="Proteomes" id="UP000245341"/>
    </source>
</evidence>
<dbReference type="GO" id="GO:0032436">
    <property type="term" value="P:positive regulation of proteasomal ubiquitin-dependent protein catabolic process"/>
    <property type="evidence" value="ECO:0007669"/>
    <property type="project" value="TreeGrafter"/>
</dbReference>